<dbReference type="STRING" id="135208.A0A4Z0A6S9"/>
<keyword evidence="5 10" id="KW-0999">Mitochondrion inner membrane</keyword>
<feature type="domain" description="Mitochondrial escape protein 2 C-terminal" evidence="11">
    <location>
        <begin position="4"/>
        <end position="456"/>
    </location>
</feature>
<evidence type="ECO:0000256" key="8">
    <source>
        <dbReference type="ARBA" id="ARBA00023136"/>
    </source>
</evidence>
<dbReference type="EMBL" id="SFCI01000146">
    <property type="protein sequence ID" value="TFY82063.1"/>
    <property type="molecule type" value="Genomic_DNA"/>
</dbReference>
<keyword evidence="10" id="KW-0694">RNA-binding</keyword>
<evidence type="ECO:0000256" key="9">
    <source>
        <dbReference type="ARBA" id="ARBA00025276"/>
    </source>
</evidence>
<dbReference type="GO" id="GO:0005743">
    <property type="term" value="C:mitochondrial inner membrane"/>
    <property type="evidence" value="ECO:0007669"/>
    <property type="project" value="UniProtKB-SubCell"/>
</dbReference>
<dbReference type="PANTHER" id="PTHR32198:SF2">
    <property type="entry name" value="MITOCHONDRIAL ESCAPE PROTEIN 2"/>
    <property type="match status" value="1"/>
</dbReference>
<evidence type="ECO:0000256" key="5">
    <source>
        <dbReference type="ARBA" id="ARBA00022792"/>
    </source>
</evidence>
<organism evidence="12 13">
    <name type="scientific">Hericium alpestre</name>
    <dbReference type="NCBI Taxonomy" id="135208"/>
    <lineage>
        <taxon>Eukaryota</taxon>
        <taxon>Fungi</taxon>
        <taxon>Dikarya</taxon>
        <taxon>Basidiomycota</taxon>
        <taxon>Agaricomycotina</taxon>
        <taxon>Agaricomycetes</taxon>
        <taxon>Russulales</taxon>
        <taxon>Hericiaceae</taxon>
        <taxon>Hericium</taxon>
    </lineage>
</organism>
<sequence>MLHTILKDSGRPVLEIDIDVLLRAQSEAQIVDALAKQTGYWPVFTALNSLNHLVDLASVGLIGQKAGLSSTLSDQLEHILTLVTSALRDVAATREKAIQHVLENERRERQQKEEEAQTRARIAKGVWWDPRMGYVAGGGVMAELACGDEPFTVADEDVDAHLDLSRAAKETGLSEKGGAGRNAVVRDVKDGQDIRVLPIVVLRNFKGGKEEITGVFAEWVARLIEVQVAHVIVVSDNRNHSRQLAKVLPTKPLNVIALYDADAATALKVVQQRLRETNTDITFMPEQEKLIGYLGGRASDLTFLIRKLRGGTSVEEAVEESITNGMSELRKNVFGDDADDVKSLPWTNEQAWVVLHALAKRDEVPYHDMLVDFPFKGDEAALRSMEQTDFIAIGTVNGRPSVIKPGKPIYRHVFERLASDAVFQANQDLALNTKRIQIAQDIIAACEQELKTLNELSRGSEMRTSWLRPWADRPTTRRIRYLLQKMRTAETTVESLDKKNSQLKAVLKKGDS</sequence>
<keyword evidence="7 10" id="KW-0496">Mitochondrion</keyword>
<evidence type="ECO:0000256" key="2">
    <source>
        <dbReference type="ARBA" id="ARBA00010320"/>
    </source>
</evidence>
<dbReference type="InterPro" id="IPR039627">
    <property type="entry name" value="Yme2_C"/>
</dbReference>
<evidence type="ECO:0000256" key="10">
    <source>
        <dbReference type="RuleBase" id="RU367108"/>
    </source>
</evidence>
<dbReference type="Pfam" id="PF10443">
    <property type="entry name" value="RNA12"/>
    <property type="match status" value="1"/>
</dbReference>
<dbReference type="Proteomes" id="UP000298061">
    <property type="component" value="Unassembled WGS sequence"/>
</dbReference>
<comment type="function">
    <text evidence="9 10">Plays a role in maintaining the mitochondrial genome and in controlling the mtDNA escape. Involved in the regulation of mtDNA nucleotide structure and number. May have a dispensable role in early maturation of pre-rRNA.</text>
</comment>
<protein>
    <recommendedName>
        <fullName evidence="3 10">Mitochondrial escape protein 2</fullName>
    </recommendedName>
</protein>
<comment type="subcellular location">
    <subcellularLocation>
        <location evidence="1 10">Mitochondrion inner membrane</location>
        <topology evidence="1 10">Single-pass membrane protein</topology>
    </subcellularLocation>
</comment>
<evidence type="ECO:0000256" key="4">
    <source>
        <dbReference type="ARBA" id="ARBA00022692"/>
    </source>
</evidence>
<accession>A0A4Z0A6S9</accession>
<keyword evidence="8" id="KW-0472">Membrane</keyword>
<evidence type="ECO:0000313" key="13">
    <source>
        <dbReference type="Proteomes" id="UP000298061"/>
    </source>
</evidence>
<name>A0A4Z0A6S9_9AGAM</name>
<dbReference type="PANTHER" id="PTHR32198">
    <property type="entry name" value="MITOCHONDRIAL ESCAPE PROTEIN 2"/>
    <property type="match status" value="1"/>
</dbReference>
<dbReference type="GO" id="GO:0006397">
    <property type="term" value="P:mRNA processing"/>
    <property type="evidence" value="ECO:0007669"/>
    <property type="project" value="UniProtKB-UniRule"/>
</dbReference>
<comment type="similarity">
    <text evidence="2 10">Belongs to the YME2 family.</text>
</comment>
<dbReference type="GO" id="GO:0003723">
    <property type="term" value="F:RNA binding"/>
    <property type="evidence" value="ECO:0007669"/>
    <property type="project" value="UniProtKB-UniRule"/>
</dbReference>
<keyword evidence="13" id="KW-1185">Reference proteome</keyword>
<evidence type="ECO:0000256" key="1">
    <source>
        <dbReference type="ARBA" id="ARBA00004434"/>
    </source>
</evidence>
<keyword evidence="10" id="KW-0507">mRNA processing</keyword>
<evidence type="ECO:0000256" key="3">
    <source>
        <dbReference type="ARBA" id="ARBA00020222"/>
    </source>
</evidence>
<gene>
    <name evidence="12" type="ORF">EWM64_g1954</name>
</gene>
<dbReference type="InterPro" id="IPR018850">
    <property type="entry name" value="Mt_escape_2_C"/>
</dbReference>
<dbReference type="AlphaFoldDB" id="A0A4Z0A6S9"/>
<keyword evidence="6" id="KW-1133">Transmembrane helix</keyword>
<evidence type="ECO:0000256" key="7">
    <source>
        <dbReference type="ARBA" id="ARBA00023128"/>
    </source>
</evidence>
<evidence type="ECO:0000259" key="11">
    <source>
        <dbReference type="Pfam" id="PF10443"/>
    </source>
</evidence>
<comment type="caution">
    <text evidence="12">The sequence shown here is derived from an EMBL/GenBank/DDBJ whole genome shotgun (WGS) entry which is preliminary data.</text>
</comment>
<evidence type="ECO:0000256" key="6">
    <source>
        <dbReference type="ARBA" id="ARBA00022989"/>
    </source>
</evidence>
<evidence type="ECO:0000313" key="12">
    <source>
        <dbReference type="EMBL" id="TFY82063.1"/>
    </source>
</evidence>
<dbReference type="OrthoDB" id="10267654at2759"/>
<proteinExistence type="inferred from homology"/>
<reference evidence="12 13" key="1">
    <citation type="submission" date="2019-02" db="EMBL/GenBank/DDBJ databases">
        <title>Genome sequencing of the rare red list fungi Hericium alpestre (H. flagellum).</title>
        <authorList>
            <person name="Buettner E."/>
            <person name="Kellner H."/>
        </authorList>
    </citation>
    <scope>NUCLEOTIDE SEQUENCE [LARGE SCALE GENOMIC DNA]</scope>
    <source>
        <strain evidence="12 13">DSM 108284</strain>
    </source>
</reference>
<keyword evidence="4" id="KW-0812">Transmembrane</keyword>